<dbReference type="InterPro" id="IPR004156">
    <property type="entry name" value="OATP"/>
</dbReference>
<evidence type="ECO:0000256" key="1">
    <source>
        <dbReference type="SAM" id="Phobius"/>
    </source>
</evidence>
<proteinExistence type="predicted"/>
<keyword evidence="1" id="KW-1133">Transmembrane helix</keyword>
<reference evidence="2" key="2">
    <citation type="submission" date="2014-03" db="EMBL/GenBank/DDBJ databases">
        <title>The whipworm genome and dual-species transcriptomics of an intimate host-pathogen interaction.</title>
        <authorList>
            <person name="Foth B.J."/>
            <person name="Tsai I.J."/>
            <person name="Reid A.J."/>
            <person name="Bancroft A.J."/>
            <person name="Nichol S."/>
            <person name="Tracey A."/>
            <person name="Holroyd N."/>
            <person name="Cotton J.A."/>
            <person name="Stanley E.J."/>
            <person name="Zarowiecki M."/>
            <person name="Liu J.Z."/>
            <person name="Huckvale T."/>
            <person name="Cooper P.J."/>
            <person name="Grencis R.K."/>
            <person name="Berriman M."/>
        </authorList>
    </citation>
    <scope>NUCLEOTIDE SEQUENCE [LARGE SCALE GENOMIC DNA]</scope>
</reference>
<reference evidence="2" key="1">
    <citation type="submission" date="2014-01" db="EMBL/GenBank/DDBJ databases">
        <authorList>
            <person name="Aslett M."/>
        </authorList>
    </citation>
    <scope>NUCLEOTIDE SEQUENCE</scope>
</reference>
<feature type="transmembrane region" description="Helical" evidence="1">
    <location>
        <begin position="50"/>
        <end position="69"/>
    </location>
</feature>
<keyword evidence="1" id="KW-0472">Membrane</keyword>
<protein>
    <submittedName>
        <fullName evidence="2">OATP domain containing protein</fullName>
    </submittedName>
</protein>
<dbReference type="Pfam" id="PF03137">
    <property type="entry name" value="OATP"/>
    <property type="match status" value="1"/>
</dbReference>
<accession>A0A077Z4W3</accession>
<keyword evidence="3" id="KW-1185">Reference proteome</keyword>
<evidence type="ECO:0000313" key="3">
    <source>
        <dbReference type="Proteomes" id="UP000030665"/>
    </source>
</evidence>
<dbReference type="EMBL" id="HG805910">
    <property type="protein sequence ID" value="CDW54663.1"/>
    <property type="molecule type" value="Genomic_DNA"/>
</dbReference>
<dbReference type="Proteomes" id="UP000030665">
    <property type="component" value="Unassembled WGS sequence"/>
</dbReference>
<keyword evidence="1" id="KW-0812">Transmembrane</keyword>
<dbReference type="GO" id="GO:0055085">
    <property type="term" value="P:transmembrane transport"/>
    <property type="evidence" value="ECO:0007669"/>
    <property type="project" value="InterPro"/>
</dbReference>
<evidence type="ECO:0000313" key="2">
    <source>
        <dbReference type="EMBL" id="CDW54663.1"/>
    </source>
</evidence>
<name>A0A077Z4W3_TRITR</name>
<dbReference type="GO" id="GO:0016020">
    <property type="term" value="C:membrane"/>
    <property type="evidence" value="ECO:0007669"/>
    <property type="project" value="InterPro"/>
</dbReference>
<gene>
    <name evidence="2" type="ORF">TTRE_0000293301</name>
</gene>
<dbReference type="AlphaFoldDB" id="A0A077Z4W3"/>
<sequence length="80" mass="9068">MQCSLAHRAHCEASNRLIVSISDIGYVLVVVFISYTGCRSNQARWIGSRFLLISISCLIIRLASLNSFLQTTFIQPHRNR</sequence>
<organism evidence="2 3">
    <name type="scientific">Trichuris trichiura</name>
    <name type="common">Whipworm</name>
    <name type="synonym">Trichocephalus trichiurus</name>
    <dbReference type="NCBI Taxonomy" id="36087"/>
    <lineage>
        <taxon>Eukaryota</taxon>
        <taxon>Metazoa</taxon>
        <taxon>Ecdysozoa</taxon>
        <taxon>Nematoda</taxon>
        <taxon>Enoplea</taxon>
        <taxon>Dorylaimia</taxon>
        <taxon>Trichinellida</taxon>
        <taxon>Trichuridae</taxon>
        <taxon>Trichuris</taxon>
    </lineage>
</organism>
<feature type="transmembrane region" description="Helical" evidence="1">
    <location>
        <begin position="17"/>
        <end position="38"/>
    </location>
</feature>